<dbReference type="Proteomes" id="UP000823775">
    <property type="component" value="Unassembled WGS sequence"/>
</dbReference>
<proteinExistence type="predicted"/>
<gene>
    <name evidence="1" type="ORF">HAX54_016207</name>
</gene>
<comment type="caution">
    <text evidence="1">The sequence shown here is derived from an EMBL/GenBank/DDBJ whole genome shotgun (WGS) entry which is preliminary data.</text>
</comment>
<accession>A0ABS8UJQ7</accession>
<organism evidence="1 2">
    <name type="scientific">Datura stramonium</name>
    <name type="common">Jimsonweed</name>
    <name type="synonym">Common thornapple</name>
    <dbReference type="NCBI Taxonomy" id="4076"/>
    <lineage>
        <taxon>Eukaryota</taxon>
        <taxon>Viridiplantae</taxon>
        <taxon>Streptophyta</taxon>
        <taxon>Embryophyta</taxon>
        <taxon>Tracheophyta</taxon>
        <taxon>Spermatophyta</taxon>
        <taxon>Magnoliopsida</taxon>
        <taxon>eudicotyledons</taxon>
        <taxon>Gunneridae</taxon>
        <taxon>Pentapetalae</taxon>
        <taxon>asterids</taxon>
        <taxon>lamiids</taxon>
        <taxon>Solanales</taxon>
        <taxon>Solanaceae</taxon>
        <taxon>Solanoideae</taxon>
        <taxon>Datureae</taxon>
        <taxon>Datura</taxon>
    </lineage>
</organism>
<protein>
    <recommendedName>
        <fullName evidence="3">Metallothionein-like protein</fullName>
    </recommendedName>
</protein>
<dbReference type="EMBL" id="JACEIK010002043">
    <property type="protein sequence ID" value="MCD9558675.1"/>
    <property type="molecule type" value="Genomic_DNA"/>
</dbReference>
<keyword evidence="2" id="KW-1185">Reference proteome</keyword>
<reference evidence="1 2" key="1">
    <citation type="journal article" date="2021" name="BMC Genomics">
        <title>Datura genome reveals duplications of psychoactive alkaloid biosynthetic genes and high mutation rate following tissue culture.</title>
        <authorList>
            <person name="Rajewski A."/>
            <person name="Carter-House D."/>
            <person name="Stajich J."/>
            <person name="Litt A."/>
        </authorList>
    </citation>
    <scope>NUCLEOTIDE SEQUENCE [LARGE SCALE GENOMIC DNA]</scope>
    <source>
        <strain evidence="1">AR-01</strain>
    </source>
</reference>
<evidence type="ECO:0008006" key="3">
    <source>
        <dbReference type="Google" id="ProtNLM"/>
    </source>
</evidence>
<evidence type="ECO:0000313" key="2">
    <source>
        <dbReference type="Proteomes" id="UP000823775"/>
    </source>
</evidence>
<evidence type="ECO:0000313" key="1">
    <source>
        <dbReference type="EMBL" id="MCD9558675.1"/>
    </source>
</evidence>
<sequence length="117" mass="12295">MCHEEGNRANLESETEKGVQLDLEATNENIVALKKEQSVEAAAVVVVVVMESMRREPVEACGAVGGNKLESGGCGGCGSGGCGGGCGNYCTISSCEIRISTVGTVYDMFHHYECEKK</sequence>
<name>A0ABS8UJQ7_DATST</name>